<dbReference type="EMBL" id="JACIBY010000034">
    <property type="protein sequence ID" value="MBB3842329.1"/>
    <property type="molecule type" value="Genomic_DNA"/>
</dbReference>
<dbReference type="GO" id="GO:0015074">
    <property type="term" value="P:DNA integration"/>
    <property type="evidence" value="ECO:0007669"/>
    <property type="project" value="InterPro"/>
</dbReference>
<dbReference type="Proteomes" id="UP000541352">
    <property type="component" value="Unassembled WGS sequence"/>
</dbReference>
<evidence type="ECO:0000259" key="1">
    <source>
        <dbReference type="PROSITE" id="PS50994"/>
    </source>
</evidence>
<dbReference type="PANTHER" id="PTHR46889:SF4">
    <property type="entry name" value="TRANSPOSASE INSO FOR INSERTION SEQUENCE ELEMENT IS911B-RELATED"/>
    <property type="match status" value="1"/>
</dbReference>
<keyword evidence="3" id="KW-1185">Reference proteome</keyword>
<evidence type="ECO:0000313" key="3">
    <source>
        <dbReference type="Proteomes" id="UP000541352"/>
    </source>
</evidence>
<name>A0A7W5ZV33_9BACT</name>
<organism evidence="2 3">
    <name type="scientific">Runella defluvii</name>
    <dbReference type="NCBI Taxonomy" id="370973"/>
    <lineage>
        <taxon>Bacteria</taxon>
        <taxon>Pseudomonadati</taxon>
        <taxon>Bacteroidota</taxon>
        <taxon>Cytophagia</taxon>
        <taxon>Cytophagales</taxon>
        <taxon>Spirosomataceae</taxon>
        <taxon>Runella</taxon>
    </lineage>
</organism>
<dbReference type="Pfam" id="PF00665">
    <property type="entry name" value="rve"/>
    <property type="match status" value="1"/>
</dbReference>
<dbReference type="PANTHER" id="PTHR46889">
    <property type="entry name" value="TRANSPOSASE INSF FOR INSERTION SEQUENCE IS3B-RELATED"/>
    <property type="match status" value="1"/>
</dbReference>
<dbReference type="InterPro" id="IPR050900">
    <property type="entry name" value="Transposase_IS3/IS150/IS904"/>
</dbReference>
<proteinExistence type="predicted"/>
<dbReference type="Pfam" id="PF13276">
    <property type="entry name" value="HTH_21"/>
    <property type="match status" value="1"/>
</dbReference>
<dbReference type="InterPro" id="IPR036397">
    <property type="entry name" value="RNaseH_sf"/>
</dbReference>
<dbReference type="InterPro" id="IPR012337">
    <property type="entry name" value="RNaseH-like_sf"/>
</dbReference>
<sequence length="315" mass="36926">MSKQIRLEVANEFILSGCSVKTVLKSCFIARSSYYYKATLGKSGRKPYTVFLNAEGDQIEGHQVVEALKELFEKPFVDYGYYKSYIYLRDELSFKVSKHSVYKLMKESGLLQSRYAVSSKRGKRNWVKDLIPQTQIPFDYWEFDIKYVWVAGKRKSMQVLTVLDVNSRWNLGQYCAYTIKKEDVISLFDSLFESYDLPKGICVRSDNGSQFIATEVQEYFRDKQVKQEFTKPATPQQDAHIEAYHSIMESCVCQRFEFNDLKEARKTLAEFRNFYNFERIHGGIAFQSPYKYLLKNDINMKELTQMKTKICAYSL</sequence>
<comment type="caution">
    <text evidence="2">The sequence shown here is derived from an EMBL/GenBank/DDBJ whole genome shotgun (WGS) entry which is preliminary data.</text>
</comment>
<protein>
    <recommendedName>
        <fullName evidence="1">Integrase catalytic domain-containing protein</fullName>
    </recommendedName>
</protein>
<dbReference type="SUPFAM" id="SSF53098">
    <property type="entry name" value="Ribonuclease H-like"/>
    <property type="match status" value="1"/>
</dbReference>
<dbReference type="Gene3D" id="3.30.420.10">
    <property type="entry name" value="Ribonuclease H-like superfamily/Ribonuclease H"/>
    <property type="match status" value="1"/>
</dbReference>
<dbReference type="GO" id="GO:0003676">
    <property type="term" value="F:nucleic acid binding"/>
    <property type="evidence" value="ECO:0007669"/>
    <property type="project" value="InterPro"/>
</dbReference>
<accession>A0A7W5ZV33</accession>
<gene>
    <name evidence="2" type="ORF">FHS57_006360</name>
</gene>
<dbReference type="PROSITE" id="PS50994">
    <property type="entry name" value="INTEGRASE"/>
    <property type="match status" value="1"/>
</dbReference>
<reference evidence="2 3" key="1">
    <citation type="submission" date="2020-08" db="EMBL/GenBank/DDBJ databases">
        <title>Genomic Encyclopedia of Type Strains, Phase IV (KMG-IV): sequencing the most valuable type-strain genomes for metagenomic binning, comparative biology and taxonomic classification.</title>
        <authorList>
            <person name="Goeker M."/>
        </authorList>
    </citation>
    <scope>NUCLEOTIDE SEQUENCE [LARGE SCALE GENOMIC DNA]</scope>
    <source>
        <strain evidence="2 3">DSM 17976</strain>
    </source>
</reference>
<dbReference type="AlphaFoldDB" id="A0A7W5ZV33"/>
<evidence type="ECO:0000313" key="2">
    <source>
        <dbReference type="EMBL" id="MBB3842329.1"/>
    </source>
</evidence>
<dbReference type="InterPro" id="IPR025948">
    <property type="entry name" value="HTH-like_dom"/>
</dbReference>
<dbReference type="RefSeq" id="WP_229601505.1">
    <property type="nucleotide sequence ID" value="NZ_JACIBY010000034.1"/>
</dbReference>
<feature type="domain" description="Integrase catalytic" evidence="1">
    <location>
        <begin position="133"/>
        <end position="297"/>
    </location>
</feature>
<dbReference type="InterPro" id="IPR001584">
    <property type="entry name" value="Integrase_cat-core"/>
</dbReference>